<protein>
    <submittedName>
        <fullName evidence="1">Uncharacterized protein</fullName>
    </submittedName>
</protein>
<accession>A0ACB7RVK0</accession>
<organism evidence="1 2">
    <name type="scientific">Hyalomma asiaticum</name>
    <name type="common">Tick</name>
    <dbReference type="NCBI Taxonomy" id="266040"/>
    <lineage>
        <taxon>Eukaryota</taxon>
        <taxon>Metazoa</taxon>
        <taxon>Ecdysozoa</taxon>
        <taxon>Arthropoda</taxon>
        <taxon>Chelicerata</taxon>
        <taxon>Arachnida</taxon>
        <taxon>Acari</taxon>
        <taxon>Parasitiformes</taxon>
        <taxon>Ixodida</taxon>
        <taxon>Ixodoidea</taxon>
        <taxon>Ixodidae</taxon>
        <taxon>Hyalomminae</taxon>
        <taxon>Hyalomma</taxon>
    </lineage>
</organism>
<sequence>MEPSAGVVVATWDALLGLLVCTPLVVAHWRAVWFLLDWFVLPQRPLPSSWVCCVIGHALVLVAHLVQHKLGSTGDDDFIGPADVKVQQQRRQRLQRPWREFAGRIYTPLLSVATIAQWRGVWLLNDFYLAEAGPLPSALVSLVLGSLGLALGGALKTMAASPPFAFGSDAPWNYFDAPTRLGRRPDREGGWPWFAADCVLTVVVMHTLLVTGWRGLWALLDVLRRSPMASLVSGTTGDGAAAGHASAGRHPVATPGRAD</sequence>
<dbReference type="Proteomes" id="UP000821845">
    <property type="component" value="Chromosome 7"/>
</dbReference>
<gene>
    <name evidence="1" type="ORF">HPB50_024294</name>
</gene>
<evidence type="ECO:0000313" key="1">
    <source>
        <dbReference type="EMBL" id="KAH6926957.1"/>
    </source>
</evidence>
<name>A0ACB7RVK0_HYAAI</name>
<dbReference type="EMBL" id="CM023487">
    <property type="protein sequence ID" value="KAH6926957.1"/>
    <property type="molecule type" value="Genomic_DNA"/>
</dbReference>
<keyword evidence="2" id="KW-1185">Reference proteome</keyword>
<proteinExistence type="predicted"/>
<comment type="caution">
    <text evidence="1">The sequence shown here is derived from an EMBL/GenBank/DDBJ whole genome shotgun (WGS) entry which is preliminary data.</text>
</comment>
<evidence type="ECO:0000313" key="2">
    <source>
        <dbReference type="Proteomes" id="UP000821845"/>
    </source>
</evidence>
<reference evidence="1" key="1">
    <citation type="submission" date="2020-05" db="EMBL/GenBank/DDBJ databases">
        <title>Large-scale comparative analyses of tick genomes elucidate their genetic diversity and vector capacities.</title>
        <authorList>
            <person name="Jia N."/>
            <person name="Wang J."/>
            <person name="Shi W."/>
            <person name="Du L."/>
            <person name="Sun Y."/>
            <person name="Zhan W."/>
            <person name="Jiang J."/>
            <person name="Wang Q."/>
            <person name="Zhang B."/>
            <person name="Ji P."/>
            <person name="Sakyi L.B."/>
            <person name="Cui X."/>
            <person name="Yuan T."/>
            <person name="Jiang B."/>
            <person name="Yang W."/>
            <person name="Lam T.T.-Y."/>
            <person name="Chang Q."/>
            <person name="Ding S."/>
            <person name="Wang X."/>
            <person name="Zhu J."/>
            <person name="Ruan X."/>
            <person name="Zhao L."/>
            <person name="Wei J."/>
            <person name="Que T."/>
            <person name="Du C."/>
            <person name="Cheng J."/>
            <person name="Dai P."/>
            <person name="Han X."/>
            <person name="Huang E."/>
            <person name="Gao Y."/>
            <person name="Liu J."/>
            <person name="Shao H."/>
            <person name="Ye R."/>
            <person name="Li L."/>
            <person name="Wei W."/>
            <person name="Wang X."/>
            <person name="Wang C."/>
            <person name="Yang T."/>
            <person name="Huo Q."/>
            <person name="Li W."/>
            <person name="Guo W."/>
            <person name="Chen H."/>
            <person name="Zhou L."/>
            <person name="Ni X."/>
            <person name="Tian J."/>
            <person name="Zhou Y."/>
            <person name="Sheng Y."/>
            <person name="Liu T."/>
            <person name="Pan Y."/>
            <person name="Xia L."/>
            <person name="Li J."/>
            <person name="Zhao F."/>
            <person name="Cao W."/>
        </authorList>
    </citation>
    <scope>NUCLEOTIDE SEQUENCE</scope>
    <source>
        <strain evidence="1">Hyas-2018</strain>
    </source>
</reference>